<comment type="similarity">
    <text evidence="1">Belongs to the Gfa family.</text>
</comment>
<dbReference type="InterPro" id="IPR006913">
    <property type="entry name" value="CENP-V/GFA"/>
</dbReference>
<evidence type="ECO:0000256" key="2">
    <source>
        <dbReference type="ARBA" id="ARBA00022723"/>
    </source>
</evidence>
<accession>A0A815R3X9</accession>
<dbReference type="InterPro" id="IPR011057">
    <property type="entry name" value="Mss4-like_sf"/>
</dbReference>
<evidence type="ECO:0000313" key="7">
    <source>
        <dbReference type="EMBL" id="CAF1472232.1"/>
    </source>
</evidence>
<dbReference type="OrthoDB" id="9985472at2759"/>
<organism evidence="7 10">
    <name type="scientific">Didymodactylos carnosus</name>
    <dbReference type="NCBI Taxonomy" id="1234261"/>
    <lineage>
        <taxon>Eukaryota</taxon>
        <taxon>Metazoa</taxon>
        <taxon>Spiralia</taxon>
        <taxon>Gnathifera</taxon>
        <taxon>Rotifera</taxon>
        <taxon>Eurotatoria</taxon>
        <taxon>Bdelloidea</taxon>
        <taxon>Philodinida</taxon>
        <taxon>Philodinidae</taxon>
        <taxon>Didymodactylos</taxon>
    </lineage>
</organism>
<dbReference type="Proteomes" id="UP000677228">
    <property type="component" value="Unassembled WGS sequence"/>
</dbReference>
<keyword evidence="4" id="KW-0456">Lyase</keyword>
<dbReference type="Proteomes" id="UP000681722">
    <property type="component" value="Unassembled WGS sequence"/>
</dbReference>
<dbReference type="GO" id="GO:0046872">
    <property type="term" value="F:metal ion binding"/>
    <property type="evidence" value="ECO:0007669"/>
    <property type="project" value="UniProtKB-KW"/>
</dbReference>
<dbReference type="Proteomes" id="UP000663829">
    <property type="component" value="Unassembled WGS sequence"/>
</dbReference>
<feature type="domain" description="CENP-V/GFA" evidence="5">
    <location>
        <begin position="4"/>
        <end position="124"/>
    </location>
</feature>
<evidence type="ECO:0000256" key="4">
    <source>
        <dbReference type="ARBA" id="ARBA00023239"/>
    </source>
</evidence>
<evidence type="ECO:0000313" key="10">
    <source>
        <dbReference type="Proteomes" id="UP000663829"/>
    </source>
</evidence>
<reference evidence="7" key="1">
    <citation type="submission" date="2021-02" db="EMBL/GenBank/DDBJ databases">
        <authorList>
            <person name="Nowell W R."/>
        </authorList>
    </citation>
    <scope>NUCLEOTIDE SEQUENCE</scope>
</reference>
<comment type="caution">
    <text evidence="7">The sequence shown here is derived from an EMBL/GenBank/DDBJ whole genome shotgun (WGS) entry which is preliminary data.</text>
</comment>
<dbReference type="PANTHER" id="PTHR33337">
    <property type="entry name" value="GFA DOMAIN-CONTAINING PROTEIN"/>
    <property type="match status" value="1"/>
</dbReference>
<name>A0A815R3X9_9BILA</name>
<dbReference type="PROSITE" id="PS51891">
    <property type="entry name" value="CENP_V_GFA"/>
    <property type="match status" value="1"/>
</dbReference>
<evidence type="ECO:0000313" key="8">
    <source>
        <dbReference type="EMBL" id="CAF3546543.1"/>
    </source>
</evidence>
<keyword evidence="10" id="KW-1185">Reference proteome</keyword>
<dbReference type="Pfam" id="PF04828">
    <property type="entry name" value="GFA"/>
    <property type="match status" value="1"/>
</dbReference>
<dbReference type="AlphaFoldDB" id="A0A815R3X9"/>
<keyword evidence="3" id="KW-0862">Zinc</keyword>
<gene>
    <name evidence="7" type="ORF">GPM918_LOCUS35507</name>
    <name evidence="6" type="ORF">OVA965_LOCUS2832</name>
    <name evidence="9" type="ORF">SRO942_LOCUS36229</name>
    <name evidence="8" type="ORF">TMI583_LOCUS2831</name>
</gene>
<dbReference type="EMBL" id="CAJOBC010086081">
    <property type="protein sequence ID" value="CAF4339630.1"/>
    <property type="molecule type" value="Genomic_DNA"/>
</dbReference>
<dbReference type="GO" id="GO:0016846">
    <property type="term" value="F:carbon-sulfur lyase activity"/>
    <property type="evidence" value="ECO:0007669"/>
    <property type="project" value="InterPro"/>
</dbReference>
<dbReference type="SUPFAM" id="SSF51316">
    <property type="entry name" value="Mss4-like"/>
    <property type="match status" value="1"/>
</dbReference>
<proteinExistence type="inferred from homology"/>
<evidence type="ECO:0000256" key="1">
    <source>
        <dbReference type="ARBA" id="ARBA00005495"/>
    </source>
</evidence>
<evidence type="ECO:0000256" key="3">
    <source>
        <dbReference type="ARBA" id="ARBA00022833"/>
    </source>
</evidence>
<dbReference type="PANTHER" id="PTHR33337:SF40">
    <property type="entry name" value="CENP-V_GFA DOMAIN-CONTAINING PROTEIN-RELATED"/>
    <property type="match status" value="1"/>
</dbReference>
<evidence type="ECO:0000259" key="5">
    <source>
        <dbReference type="PROSITE" id="PS51891"/>
    </source>
</evidence>
<evidence type="ECO:0000313" key="9">
    <source>
        <dbReference type="EMBL" id="CAF4339630.1"/>
    </source>
</evidence>
<sequence length="138" mass="14662">MSSTTGSCLCEQISVAVTKEALGAADKTAVCRCKNCRQSGGSLASIVLIAPESSVKITGQPKIYQDTNTNSGKPVQRAFCGNCGSPIYTASHTMPGMLMIKLGLFDEIPKPAMELFCKARPTWDKAIDGAKQFDTVPK</sequence>
<protein>
    <recommendedName>
        <fullName evidence="5">CENP-V/GFA domain-containing protein</fullName>
    </recommendedName>
</protein>
<dbReference type="EMBL" id="CAJOBA010000637">
    <property type="protein sequence ID" value="CAF3546543.1"/>
    <property type="molecule type" value="Genomic_DNA"/>
</dbReference>
<dbReference type="Proteomes" id="UP000682733">
    <property type="component" value="Unassembled WGS sequence"/>
</dbReference>
<dbReference type="Gene3D" id="3.90.1590.10">
    <property type="entry name" value="glutathione-dependent formaldehyde- activating enzyme (gfa)"/>
    <property type="match status" value="1"/>
</dbReference>
<keyword evidence="2" id="KW-0479">Metal-binding</keyword>
<dbReference type="EMBL" id="CAJNOK010000637">
    <property type="protein sequence ID" value="CAF0766241.1"/>
    <property type="molecule type" value="Genomic_DNA"/>
</dbReference>
<dbReference type="EMBL" id="CAJNOQ010020608">
    <property type="protein sequence ID" value="CAF1472232.1"/>
    <property type="molecule type" value="Genomic_DNA"/>
</dbReference>
<evidence type="ECO:0000313" key="6">
    <source>
        <dbReference type="EMBL" id="CAF0766241.1"/>
    </source>
</evidence>